<evidence type="ECO:0000313" key="2">
    <source>
        <dbReference type="Proteomes" id="UP001596180"/>
    </source>
</evidence>
<dbReference type="Proteomes" id="UP001596180">
    <property type="component" value="Unassembled WGS sequence"/>
</dbReference>
<proteinExistence type="predicted"/>
<comment type="caution">
    <text evidence="1">The sequence shown here is derived from an EMBL/GenBank/DDBJ whole genome shotgun (WGS) entry which is preliminary data.</text>
</comment>
<protein>
    <submittedName>
        <fullName evidence="1">Uncharacterized protein</fullName>
    </submittedName>
</protein>
<accession>A0ABW1E6P8</accession>
<name>A0ABW1E6P8_9ACTN</name>
<dbReference type="EMBL" id="JBHSOA010000089">
    <property type="protein sequence ID" value="MFC5856112.1"/>
    <property type="molecule type" value="Genomic_DNA"/>
</dbReference>
<evidence type="ECO:0000313" key="1">
    <source>
        <dbReference type="EMBL" id="MFC5856112.1"/>
    </source>
</evidence>
<organism evidence="1 2">
    <name type="scientific">Streptomyces chlorus</name>
    <dbReference type="NCBI Taxonomy" id="887452"/>
    <lineage>
        <taxon>Bacteria</taxon>
        <taxon>Bacillati</taxon>
        <taxon>Actinomycetota</taxon>
        <taxon>Actinomycetes</taxon>
        <taxon>Kitasatosporales</taxon>
        <taxon>Streptomycetaceae</taxon>
        <taxon>Streptomyces</taxon>
    </lineage>
</organism>
<gene>
    <name evidence="1" type="ORF">ACFPZI_31370</name>
</gene>
<reference evidence="2" key="1">
    <citation type="journal article" date="2019" name="Int. J. Syst. Evol. Microbiol.">
        <title>The Global Catalogue of Microorganisms (GCM) 10K type strain sequencing project: providing services to taxonomists for standard genome sequencing and annotation.</title>
        <authorList>
            <consortium name="The Broad Institute Genomics Platform"/>
            <consortium name="The Broad Institute Genome Sequencing Center for Infectious Disease"/>
            <person name="Wu L."/>
            <person name="Ma J."/>
        </authorList>
    </citation>
    <scope>NUCLEOTIDE SEQUENCE [LARGE SCALE GENOMIC DNA]</scope>
    <source>
        <strain evidence="2">JCM 10411</strain>
    </source>
</reference>
<sequence length="43" mass="4917">MRIWGQRQVFAFIETFHGNFTLRTTTRHITGPPACSKAPLATR</sequence>
<keyword evidence="2" id="KW-1185">Reference proteome</keyword>